<evidence type="ECO:0000313" key="1">
    <source>
        <dbReference type="EMBL" id="SFR85257.1"/>
    </source>
</evidence>
<dbReference type="Proteomes" id="UP000214760">
    <property type="component" value="Unassembled WGS sequence"/>
</dbReference>
<gene>
    <name evidence="1" type="ORF">SAMN02910262_02201</name>
</gene>
<dbReference type="EMBL" id="FOZC01000014">
    <property type="protein sequence ID" value="SFR85257.1"/>
    <property type="molecule type" value="Genomic_DNA"/>
</dbReference>
<evidence type="ECO:0000313" key="2">
    <source>
        <dbReference type="Proteomes" id="UP000214760"/>
    </source>
</evidence>
<accession>A0A1I6K255</accession>
<organism evidence="1 2">
    <name type="scientific">[Clostridium] aminophilum</name>
    <dbReference type="NCBI Taxonomy" id="1526"/>
    <lineage>
        <taxon>Bacteria</taxon>
        <taxon>Bacillati</taxon>
        <taxon>Bacillota</taxon>
        <taxon>Clostridia</taxon>
        <taxon>Lachnospirales</taxon>
        <taxon>Lachnospiraceae</taxon>
    </lineage>
</organism>
<sequence>MYNVIKRFAENENPNGLMLFDMPTGSGKTYSAVKYIFDACLRKENAKRKYIFVTTLKKNLPEQDLARLFKEAGKEDLYREKVLLINSNMETVIEGWSDDVRRSISTEIKKTDAYKSFVRDLEFIQTQRKKKDKSLQDYLKNAENNLREKSEPAFRRIVSEVLNKKYSTVEKKLYAIKTEQEWQWVGELYPAVFTRDRQVLLMSMDKFLSRNATIVERSYMFYNSDVIKDAIVFIDEFDATKETMLKTIIKNGLDNKIDHIELFKDIYAALHMDTFPAVLTTPSKERMTGKYKVQSLDGIIEGLKDRADRIFEVYNLQFNHRTSGEVEDIRQNYLFQDHQFHAILNANNSYITMRSDSKQRINSIDFAKIKPAKKKNNIQVMLGQIRGFINYFQGAVNILAYNYMQCKKERRRAGEDAFTMEAAIRSVLSLFRLNQNRIDYLTYQIMISSHKIKGDIEPSDFDLTFYENGFRYYAFENDTAHDMQSQIRMCSFQNTPEKILLRFCEKAKVIGISATATVPSVIGNYDISYLKDKMQKLFVSLTGEERHRLATEFKENQHGYGDIAIHVDLLGENGKYTDSSWKMVFDDEELAKKIANDVGMLFSDKEDTNNFQKARYLRIALAYKQFVVHDDIYSFLCVLTKHPKKGDKNLDRDLIEKIFDYIAKEQNADFSAQKSLFYLDGEEYDDKKDVLIKRLSYGEKIFVISVYQTIGAGQNLQYPAPRDLRDNLVKINDRTMREEKDFDAIYLDKPSNLIVNLVDNLEEPDFVKYLFQMEFLQESSELSADATMKNVKKAFKTFMYGQRNMEEWAYVYKLQSVIRLSTRYVIQAIGRICRTNLKSKNIYVFADDRIAENIDVSVAENRFFNPEFIKLVEAIKQRGANTPEMGALEDEASLKAVRVNKEINGILNDDWTESNMDRWKKLRELVLFRPTASKEEADGNFIIKQFYARLPEKGNTLFYYQDANFNNISVAFHKDANHDRMVSEQGSKLPELLRIPGVKDLFSQNGWACSFREDDYIMTPALWNNIYKGALGEVVGKYLFSKVINIDLEDIEDPASFELFDFKVPGSSVYVDFKNWHEGPTVERDQILEKIARKGRKCGCRCAIIANIIAGEQWNVSDIEMEEVRIISIPALVKDSNGVLSWSKEAWDLIRECVNGYMDKNE</sequence>
<name>A0A1I6K255_9FIRM</name>
<protein>
    <submittedName>
        <fullName evidence="1">Uncharacterized protein</fullName>
    </submittedName>
</protein>
<proteinExistence type="predicted"/>
<dbReference type="RefSeq" id="WP_031473766.1">
    <property type="nucleotide sequence ID" value="NZ_FOZC01000014.1"/>
</dbReference>
<dbReference type="InterPro" id="IPR027417">
    <property type="entry name" value="P-loop_NTPase"/>
</dbReference>
<dbReference type="SUPFAM" id="SSF52540">
    <property type="entry name" value="P-loop containing nucleoside triphosphate hydrolases"/>
    <property type="match status" value="2"/>
</dbReference>
<dbReference type="AlphaFoldDB" id="A0A1I6K255"/>
<reference evidence="1 2" key="1">
    <citation type="submission" date="2016-10" db="EMBL/GenBank/DDBJ databases">
        <authorList>
            <person name="de Groot N.N."/>
        </authorList>
    </citation>
    <scope>NUCLEOTIDE SEQUENCE [LARGE SCALE GENOMIC DNA]</scope>
    <source>
        <strain evidence="1 2">F</strain>
    </source>
</reference>